<dbReference type="GO" id="GO:0006508">
    <property type="term" value="P:proteolysis"/>
    <property type="evidence" value="ECO:0007669"/>
    <property type="project" value="UniProtKB-KW"/>
</dbReference>
<dbReference type="STRING" id="1586267.GCA_001418685_00782"/>
<accession>A0A0X3APG8</accession>
<keyword evidence="3 5" id="KW-1133">Transmembrane helix</keyword>
<gene>
    <name evidence="7" type="ORF">Ga0061079_10463</name>
</gene>
<dbReference type="AlphaFoldDB" id="A0A0X3APG8"/>
<feature type="transmembrane region" description="Helical" evidence="5">
    <location>
        <begin position="60"/>
        <end position="88"/>
    </location>
</feature>
<dbReference type="OrthoDB" id="680602at2"/>
<feature type="transmembrane region" description="Helical" evidence="5">
    <location>
        <begin position="100"/>
        <end position="121"/>
    </location>
</feature>
<keyword evidence="7" id="KW-0378">Hydrolase</keyword>
<keyword evidence="7" id="KW-0645">Protease</keyword>
<keyword evidence="2 5" id="KW-0812">Transmembrane</keyword>
<evidence type="ECO:0000256" key="4">
    <source>
        <dbReference type="ARBA" id="ARBA00023136"/>
    </source>
</evidence>
<feature type="domain" description="DUF6576" evidence="6">
    <location>
        <begin position="259"/>
        <end position="300"/>
    </location>
</feature>
<keyword evidence="4 5" id="KW-0472">Membrane</keyword>
<reference evidence="7 8" key="1">
    <citation type="submission" date="2016-01" db="EMBL/GenBank/DDBJ databases">
        <authorList>
            <person name="McClelland M."/>
            <person name="Jain A."/>
            <person name="Saraogi P."/>
            <person name="Mendelson R."/>
            <person name="Westerman R."/>
            <person name="SanMiguel P."/>
            <person name="Csonka L."/>
        </authorList>
    </citation>
    <scope>NUCLEOTIDE SEQUENCE [LARGE SCALE GENOMIC DNA]</scope>
    <source>
        <strain evidence="7 8">R-53146</strain>
    </source>
</reference>
<dbReference type="Proteomes" id="UP000182761">
    <property type="component" value="Unassembled WGS sequence"/>
</dbReference>
<evidence type="ECO:0000256" key="3">
    <source>
        <dbReference type="ARBA" id="ARBA00022989"/>
    </source>
</evidence>
<keyword evidence="8" id="KW-1185">Reference proteome</keyword>
<comment type="subcellular location">
    <subcellularLocation>
        <location evidence="1">Membrane</location>
        <topology evidence="1">Multi-pass membrane protein</topology>
    </subcellularLocation>
</comment>
<feature type="transmembrane region" description="Helical" evidence="5">
    <location>
        <begin position="127"/>
        <end position="147"/>
    </location>
</feature>
<feature type="transmembrane region" description="Helical" evidence="5">
    <location>
        <begin position="21"/>
        <end position="40"/>
    </location>
</feature>
<dbReference type="InterPro" id="IPR046483">
    <property type="entry name" value="DUF6576"/>
</dbReference>
<sequence length="301" mass="35144">MDKRIVNIYDYYKKGTEGFKIIFISVLSSFIYWTLNFISIEIFDFSITSYLLVSAYNIFPFVWTIITFPFIYNNPLDLIVTAMIIYFVEKIFKIYFNGQSFFKFFICGNLTGCLAFIISNVLSGQEYSFLGGSILGAYSCLFAIISYDPKMKISLFPIPYQMPLYVAGIVFLFFDIISLINFSELIGIFIARITAATFGFFYMKVFQKGNDFLELSIFNFKKFEKNMASYFNKLFKPKFKIEKNKQEKNKSNHTRPLSDEEFNSIKVKKQKQIDTILDKISKSGYDSLTKQEKEFLFNSSK</sequence>
<dbReference type="SUPFAM" id="SSF144091">
    <property type="entry name" value="Rhomboid-like"/>
    <property type="match status" value="1"/>
</dbReference>
<dbReference type="Gene3D" id="1.20.1540.10">
    <property type="entry name" value="Rhomboid-like"/>
    <property type="match status" value="1"/>
</dbReference>
<feature type="transmembrane region" description="Helical" evidence="5">
    <location>
        <begin position="186"/>
        <end position="203"/>
    </location>
</feature>
<dbReference type="GO" id="GO:0016020">
    <property type="term" value="C:membrane"/>
    <property type="evidence" value="ECO:0007669"/>
    <property type="project" value="UniProtKB-SubCell"/>
</dbReference>
<dbReference type="EMBL" id="FCOR01000004">
    <property type="protein sequence ID" value="CVK15945.1"/>
    <property type="molecule type" value="Genomic_DNA"/>
</dbReference>
<feature type="transmembrane region" description="Helical" evidence="5">
    <location>
        <begin position="159"/>
        <end position="180"/>
    </location>
</feature>
<dbReference type="GO" id="GO:0008233">
    <property type="term" value="F:peptidase activity"/>
    <property type="evidence" value="ECO:0007669"/>
    <property type="project" value="UniProtKB-KW"/>
</dbReference>
<dbReference type="Pfam" id="PF20216">
    <property type="entry name" value="DUF6576"/>
    <property type="match status" value="1"/>
</dbReference>
<organism evidence="7 8">
    <name type="scientific">Apibacter mensalis</name>
    <dbReference type="NCBI Taxonomy" id="1586267"/>
    <lineage>
        <taxon>Bacteria</taxon>
        <taxon>Pseudomonadati</taxon>
        <taxon>Bacteroidota</taxon>
        <taxon>Flavobacteriia</taxon>
        <taxon>Flavobacteriales</taxon>
        <taxon>Weeksellaceae</taxon>
        <taxon>Apibacter</taxon>
    </lineage>
</organism>
<evidence type="ECO:0000313" key="8">
    <source>
        <dbReference type="Proteomes" id="UP000182761"/>
    </source>
</evidence>
<evidence type="ECO:0000256" key="1">
    <source>
        <dbReference type="ARBA" id="ARBA00004141"/>
    </source>
</evidence>
<dbReference type="InterPro" id="IPR035952">
    <property type="entry name" value="Rhomboid-like_sf"/>
</dbReference>
<evidence type="ECO:0000313" key="7">
    <source>
        <dbReference type="EMBL" id="CVK15945.1"/>
    </source>
</evidence>
<evidence type="ECO:0000259" key="6">
    <source>
        <dbReference type="Pfam" id="PF20216"/>
    </source>
</evidence>
<evidence type="ECO:0000256" key="5">
    <source>
        <dbReference type="SAM" id="Phobius"/>
    </source>
</evidence>
<dbReference type="RefSeq" id="WP_055425163.1">
    <property type="nucleotide sequence ID" value="NZ_FCOR01000004.1"/>
</dbReference>
<name>A0A0X3APG8_9FLAO</name>
<proteinExistence type="predicted"/>
<protein>
    <submittedName>
        <fullName evidence="7">Membrane associated serine protease, rhomboid family</fullName>
    </submittedName>
</protein>
<evidence type="ECO:0000256" key="2">
    <source>
        <dbReference type="ARBA" id="ARBA00022692"/>
    </source>
</evidence>